<evidence type="ECO:0000256" key="5">
    <source>
        <dbReference type="PROSITE-ProRule" id="PRU00335"/>
    </source>
</evidence>
<dbReference type="GO" id="GO:0000976">
    <property type="term" value="F:transcription cis-regulatory region binding"/>
    <property type="evidence" value="ECO:0007669"/>
    <property type="project" value="TreeGrafter"/>
</dbReference>
<keyword evidence="3 5" id="KW-0238">DNA-binding</keyword>
<feature type="domain" description="HTH tetR-type" evidence="6">
    <location>
        <begin position="1"/>
        <end position="59"/>
    </location>
</feature>
<dbReference type="InterPro" id="IPR009057">
    <property type="entry name" value="Homeodomain-like_sf"/>
</dbReference>
<dbReference type="OrthoDB" id="881297at2"/>
<protein>
    <submittedName>
        <fullName evidence="7">TetR family transcriptional regulator</fullName>
    </submittedName>
</protein>
<dbReference type="Proteomes" id="UP000181790">
    <property type="component" value="Unassembled WGS sequence"/>
</dbReference>
<dbReference type="PANTHER" id="PTHR30055">
    <property type="entry name" value="HTH-TYPE TRANSCRIPTIONAL REGULATOR RUTR"/>
    <property type="match status" value="1"/>
</dbReference>
<dbReference type="Gene3D" id="1.10.357.10">
    <property type="entry name" value="Tetracycline Repressor, domain 2"/>
    <property type="match status" value="1"/>
</dbReference>
<evidence type="ECO:0000256" key="1">
    <source>
        <dbReference type="ARBA" id="ARBA00022491"/>
    </source>
</evidence>
<comment type="caution">
    <text evidence="7">The sequence shown here is derived from an EMBL/GenBank/DDBJ whole genome shotgun (WGS) entry which is preliminary data.</text>
</comment>
<dbReference type="InterPro" id="IPR050109">
    <property type="entry name" value="HTH-type_TetR-like_transc_reg"/>
</dbReference>
<dbReference type="PANTHER" id="PTHR30055:SF175">
    <property type="entry name" value="HTH-TYPE TRANSCRIPTIONAL REPRESSOR KSTR2"/>
    <property type="match status" value="1"/>
</dbReference>
<dbReference type="SUPFAM" id="SSF48498">
    <property type="entry name" value="Tetracyclin repressor-like, C-terminal domain"/>
    <property type="match status" value="1"/>
</dbReference>
<dbReference type="InterPro" id="IPR036271">
    <property type="entry name" value="Tet_transcr_reg_TetR-rel_C_sf"/>
</dbReference>
<dbReference type="PROSITE" id="PS50977">
    <property type="entry name" value="HTH_TETR_2"/>
    <property type="match status" value="1"/>
</dbReference>
<evidence type="ECO:0000256" key="2">
    <source>
        <dbReference type="ARBA" id="ARBA00023015"/>
    </source>
</evidence>
<dbReference type="InterPro" id="IPR001647">
    <property type="entry name" value="HTH_TetR"/>
</dbReference>
<keyword evidence="4" id="KW-0804">Transcription</keyword>
<dbReference type="AlphaFoldDB" id="A0A1S2VHW2"/>
<gene>
    <name evidence="7" type="ORF">BLX24_18000</name>
</gene>
<organism evidence="7 8">
    <name type="scientific">Arsenicibacter rosenii</name>
    <dbReference type="NCBI Taxonomy" id="1750698"/>
    <lineage>
        <taxon>Bacteria</taxon>
        <taxon>Pseudomonadati</taxon>
        <taxon>Bacteroidota</taxon>
        <taxon>Cytophagia</taxon>
        <taxon>Cytophagales</taxon>
        <taxon>Spirosomataceae</taxon>
        <taxon>Arsenicibacter</taxon>
    </lineage>
</organism>
<accession>A0A1S2VHW2</accession>
<keyword evidence="2" id="KW-0805">Transcription regulation</keyword>
<feature type="DNA-binding region" description="H-T-H motif" evidence="5">
    <location>
        <begin position="22"/>
        <end position="41"/>
    </location>
</feature>
<dbReference type="Pfam" id="PF00440">
    <property type="entry name" value="TetR_N"/>
    <property type="match status" value="1"/>
</dbReference>
<dbReference type="GO" id="GO:0003700">
    <property type="term" value="F:DNA-binding transcription factor activity"/>
    <property type="evidence" value="ECO:0007669"/>
    <property type="project" value="TreeGrafter"/>
</dbReference>
<keyword evidence="8" id="KW-1185">Reference proteome</keyword>
<evidence type="ECO:0000256" key="3">
    <source>
        <dbReference type="ARBA" id="ARBA00023125"/>
    </source>
</evidence>
<evidence type="ECO:0000313" key="8">
    <source>
        <dbReference type="Proteomes" id="UP000181790"/>
    </source>
</evidence>
<proteinExistence type="predicted"/>
<name>A0A1S2VHW2_9BACT</name>
<dbReference type="PRINTS" id="PR00455">
    <property type="entry name" value="HTHTETR"/>
</dbReference>
<evidence type="ECO:0000313" key="7">
    <source>
        <dbReference type="EMBL" id="OIN58000.1"/>
    </source>
</evidence>
<sequence length="199" mass="23690">MKHKIVDEAERLFWKYGVKSVTLDDISRRLGISKKTLYQHFSDKEDLVYQVVVNHFNAKKENVNCHKIDAHNAVDAMLMLSVMVRKYADSNNPNLLFDIERHYPKAWEEYRKYKEEFVFASIIENLEWGIRDGLYRDDINVEVLARLRLESMHLAMDEAVFPHDRFGLTDIQIELLHHFLRGMLTEKGFTIYNQFNHEL</sequence>
<dbReference type="SUPFAM" id="SSF46689">
    <property type="entry name" value="Homeodomain-like"/>
    <property type="match status" value="1"/>
</dbReference>
<evidence type="ECO:0000259" key="6">
    <source>
        <dbReference type="PROSITE" id="PS50977"/>
    </source>
</evidence>
<keyword evidence="1" id="KW-0678">Repressor</keyword>
<reference evidence="7 8" key="1">
    <citation type="submission" date="2016-10" db="EMBL/GenBank/DDBJ databases">
        <title>Arsenicibacter rosenii gen. nov., sp. nov., an efficient arsenic-methylating bacterium isolated from an arsenic-contaminated paddy soil.</title>
        <authorList>
            <person name="Huang K."/>
        </authorList>
    </citation>
    <scope>NUCLEOTIDE SEQUENCE [LARGE SCALE GENOMIC DNA]</scope>
    <source>
        <strain evidence="7 8">SM-1</strain>
    </source>
</reference>
<dbReference type="EMBL" id="MORL01000009">
    <property type="protein sequence ID" value="OIN58000.1"/>
    <property type="molecule type" value="Genomic_DNA"/>
</dbReference>
<evidence type="ECO:0000256" key="4">
    <source>
        <dbReference type="ARBA" id="ARBA00023163"/>
    </source>
</evidence>